<dbReference type="GO" id="GO:0008270">
    <property type="term" value="F:zinc ion binding"/>
    <property type="evidence" value="ECO:0007669"/>
    <property type="project" value="UniProtKB-KW"/>
</dbReference>
<accession>A0A1D6PZH9</accession>
<protein>
    <submittedName>
        <fullName evidence="5">Uncharacterized protein</fullName>
    </submittedName>
</protein>
<dbReference type="AlphaFoldDB" id="A0A1D6PZH9"/>
<dbReference type="InterPro" id="IPR036855">
    <property type="entry name" value="Znf_CCCH_sf"/>
</dbReference>
<dbReference type="SUPFAM" id="SSF90229">
    <property type="entry name" value="CCCH zinc finger"/>
    <property type="match status" value="1"/>
</dbReference>
<dbReference type="PROSITE" id="PS50103">
    <property type="entry name" value="ZF_C3H1"/>
    <property type="match status" value="1"/>
</dbReference>
<evidence type="ECO:0000256" key="2">
    <source>
        <dbReference type="ARBA" id="ARBA00022771"/>
    </source>
</evidence>
<dbReference type="SMART" id="SM00356">
    <property type="entry name" value="ZnF_C3H1"/>
    <property type="match status" value="1"/>
</dbReference>
<keyword evidence="1" id="KW-0479">Metal-binding</keyword>
<dbReference type="GO" id="GO:0003677">
    <property type="term" value="F:DNA binding"/>
    <property type="evidence" value="ECO:0007669"/>
    <property type="project" value="UniProtKB-KW"/>
</dbReference>
<keyword evidence="4" id="KW-0238">DNA-binding</keyword>
<dbReference type="STRING" id="4577.A0A1D6PZH9"/>
<evidence type="ECO:0000256" key="1">
    <source>
        <dbReference type="ARBA" id="ARBA00022723"/>
    </source>
</evidence>
<organism evidence="5">
    <name type="scientific">Zea mays</name>
    <name type="common">Maize</name>
    <dbReference type="NCBI Taxonomy" id="4577"/>
    <lineage>
        <taxon>Eukaryota</taxon>
        <taxon>Viridiplantae</taxon>
        <taxon>Streptophyta</taxon>
        <taxon>Embryophyta</taxon>
        <taxon>Tracheophyta</taxon>
        <taxon>Spermatophyta</taxon>
        <taxon>Magnoliopsida</taxon>
        <taxon>Liliopsida</taxon>
        <taxon>Poales</taxon>
        <taxon>Poaceae</taxon>
        <taxon>PACMAD clade</taxon>
        <taxon>Panicoideae</taxon>
        <taxon>Andropogonodae</taxon>
        <taxon>Andropogoneae</taxon>
        <taxon>Tripsacinae</taxon>
        <taxon>Zea</taxon>
    </lineage>
</organism>
<keyword evidence="2" id="KW-0863">Zinc-finger</keyword>
<dbReference type="InParanoid" id="A0A1D6PZH9"/>
<dbReference type="InterPro" id="IPR000571">
    <property type="entry name" value="Znf_CCCH"/>
</dbReference>
<evidence type="ECO:0000313" key="5">
    <source>
        <dbReference type="EMBL" id="AQK51829.1"/>
    </source>
</evidence>
<evidence type="ECO:0000256" key="3">
    <source>
        <dbReference type="ARBA" id="ARBA00022833"/>
    </source>
</evidence>
<dbReference type="EMBL" id="CM000780">
    <property type="protein sequence ID" value="AQK51829.1"/>
    <property type="molecule type" value="Genomic_DNA"/>
</dbReference>
<reference evidence="5" key="1">
    <citation type="submission" date="2015-12" db="EMBL/GenBank/DDBJ databases">
        <title>Update maize B73 reference genome by single molecule sequencing technologies.</title>
        <authorList>
            <consortium name="Maize Genome Sequencing Project"/>
            <person name="Ware D."/>
        </authorList>
    </citation>
    <scope>NUCLEOTIDE SEQUENCE</scope>
    <source>
        <tissue evidence="5">Seedling</tissue>
    </source>
</reference>
<evidence type="ECO:0000256" key="4">
    <source>
        <dbReference type="ARBA" id="ARBA00023125"/>
    </source>
</evidence>
<gene>
    <name evidence="5" type="ORF">ZEAMMB73_Zm00001d050038</name>
</gene>
<dbReference type="Pfam" id="PF00642">
    <property type="entry name" value="zf-CCCH"/>
    <property type="match status" value="1"/>
</dbReference>
<sequence>MLFIESMERLELGGDRDWYMKLMERPSEVDCIYYVRLGSCGYEERCHYNHPGCDHDHVASVSAPFMSFHPFVLCCFVLFYFTGVLSAPDVLTPTMTDEPIQGDKRRRDVDLEGEALPSFHGGVLAPEQCKALESVLLPKLSSKRIYMEIDECKETTMH</sequence>
<name>A0A1D6PZH9_MAIZE</name>
<keyword evidence="3" id="KW-0862">Zinc</keyword>
<proteinExistence type="predicted"/>